<dbReference type="InterPro" id="IPR013783">
    <property type="entry name" value="Ig-like_fold"/>
</dbReference>
<accession>A0AAE7WMN4</accession>
<feature type="compositionally biased region" description="Gly residues" evidence="1">
    <location>
        <begin position="148"/>
        <end position="160"/>
    </location>
</feature>
<proteinExistence type="predicted"/>
<reference evidence="2" key="1">
    <citation type="submission" date="2021-06" db="EMBL/GenBank/DDBJ databases">
        <title>Complete genome sequence of Stenotrophomonas maltophilia phage Philippe.</title>
        <authorList>
            <person name="Vallavanatt I."/>
            <person name="Bartz M."/>
            <person name="Clark J."/>
            <person name="Burrowes B."/>
            <person name="Liu M."/>
            <person name="Gill J."/>
        </authorList>
    </citation>
    <scope>NUCLEOTIDE SEQUENCE</scope>
</reference>
<dbReference type="Proteomes" id="UP000827261">
    <property type="component" value="Segment"/>
</dbReference>
<protein>
    <submittedName>
        <fullName evidence="2">Tail fiber</fullName>
    </submittedName>
</protein>
<keyword evidence="3" id="KW-1185">Reference proteome</keyword>
<sequence length="784" mass="83424">MFKPVADMTFEEFKVARASRARHSSEVVVDWLQEHPALRVQVLPEALDFGKITVDLQSPVQTVIVTNTGRQPCPILTIRPVGDYVVAHDAPDMLEPGASFQIRAAFRPRFTGSSSGGVYVDTGNAAGTEFAKFIGVGLAKPIDPNDPGSGGNPGTPGDPGAGVDPGVVYDISEIIDAVENSPAFKAVTEKIPEIDANAALIAENSIALHNVENRVEYWGDRTTGVEDAVSVLQTDTSALVQKTNDLLARVQVNEDDIAANYNELTEAIANTNQAIVTSQQQLKAQIAQDMQAGIGDPTQNPSDIENSTRYLVSEVNRTAQALVDQGVAGEAQARAQSEEALYAQIVTDIGTVDGEAIGEHVSQMVAQTVIQTNVVVTALQSSVNQVQNSLAQHGNAIASITESVSGVANENMVTTNWIQTFSSSFNVGPGQTGDQVAATVQNKIDTKATPDEARAIATQSVNAFADGTFAALQESFDSYVDGNEGRWSSTWSIRINAGDPANPVIAGIALSSTPEGSDFVVQADRFAMVLPSTQYGERRYPFIAGVVAGVPTVGINGDLVVDQTITANKIRTQTLSAISVNAGNIAGGTFRTHTLNAAGEIVDPSEFRAEMSNIGTWPLWVGSGAKNAENGVFWIDRAGNAFFGGNVQAGNIRGVFQKTESFNWSGSLEANITRQTPPFTLPAAGDNNQHRPRLEFEVVLDNGPDHSRDGWVDVQARNLSGGDWTTISSRKLTSAASTATSNYIQAFDSATAVAREYRIQVRRGDNSWGAWTLLQVIGFATGIR</sequence>
<dbReference type="Gene3D" id="2.60.40.10">
    <property type="entry name" value="Immunoglobulins"/>
    <property type="match status" value="1"/>
</dbReference>
<organism evidence="2 3">
    <name type="scientific">Stenotrophomonas phage Philippe</name>
    <dbReference type="NCBI Taxonomy" id="2859655"/>
    <lineage>
        <taxon>Viruses</taxon>
        <taxon>Duplodnaviria</taxon>
        <taxon>Heunggongvirae</taxon>
        <taxon>Uroviricota</taxon>
        <taxon>Caudoviricetes</taxon>
        <taxon>Schitoviridae</taxon>
        <taxon>Philippevirus</taxon>
        <taxon>Philippevirus philippe</taxon>
    </lineage>
</organism>
<dbReference type="EMBL" id="MZ326861">
    <property type="protein sequence ID" value="QYW02286.1"/>
    <property type="molecule type" value="Genomic_DNA"/>
</dbReference>
<evidence type="ECO:0000313" key="2">
    <source>
        <dbReference type="EMBL" id="QYW02286.1"/>
    </source>
</evidence>
<name>A0AAE7WMN4_9CAUD</name>
<evidence type="ECO:0000313" key="3">
    <source>
        <dbReference type="Proteomes" id="UP000827261"/>
    </source>
</evidence>
<evidence type="ECO:0000256" key="1">
    <source>
        <dbReference type="SAM" id="MobiDB-lite"/>
    </source>
</evidence>
<gene>
    <name evidence="2" type="ORF">CPT_Philippe_093</name>
</gene>
<feature type="region of interest" description="Disordered" evidence="1">
    <location>
        <begin position="142"/>
        <end position="162"/>
    </location>
</feature>